<dbReference type="EMBL" id="UGJJ01000001">
    <property type="protein sequence ID" value="STR00305.1"/>
    <property type="molecule type" value="Genomic_DNA"/>
</dbReference>
<name>A0A377QZW9_9NEIS</name>
<evidence type="ECO:0000313" key="2">
    <source>
        <dbReference type="Proteomes" id="UP000254293"/>
    </source>
</evidence>
<accession>A0A377QZW9</accession>
<dbReference type="AlphaFoldDB" id="A0A377QZW9"/>
<keyword evidence="2" id="KW-1185">Reference proteome</keyword>
<dbReference type="RefSeq" id="WP_115307594.1">
    <property type="nucleotide sequence ID" value="NZ_CP091516.1"/>
</dbReference>
<organism evidence="1 2">
    <name type="scientific">Kingella potus</name>
    <dbReference type="NCBI Taxonomy" id="265175"/>
    <lineage>
        <taxon>Bacteria</taxon>
        <taxon>Pseudomonadati</taxon>
        <taxon>Pseudomonadota</taxon>
        <taxon>Betaproteobacteria</taxon>
        <taxon>Neisseriales</taxon>
        <taxon>Neisseriaceae</taxon>
        <taxon>Kingella</taxon>
    </lineage>
</organism>
<gene>
    <name evidence="1" type="ORF">NCTC13336_00507</name>
</gene>
<sequence>MTKPRIFLGMVNDADIHVLLGECLAHHGFDVLDFTLDTQTFRYPNLWARIQTKFKQTVLGNKDAKKELMVEVKRRQLAAKLADFPAFDYALFIRSDIYPNSFIREIKSKSRLTVNYQWDGLDRFPSIKSQIGLFDRFYIFDPNDAAQNDPRLLPTTNFYFDHLPPADAVQTEAPVLYFIGAHREDRIPTVRRFCRYAEQAGWPLDFQIVYYGNPQQISPLYDCGNITFRQRTSYRENLENARRASVLVDFVISTHSGLSLRVFEALGHRKKLITTNADIKNYDFYHPDNIFIWDGEHFDGMDDFLQRPYHEIDPAIREKYSFGNWLRYVLQIEPHQPIHLPVQTPPT</sequence>
<protein>
    <recommendedName>
        <fullName evidence="3">Lipopolysaccharide core biosynthesis protein</fullName>
    </recommendedName>
</protein>
<dbReference type="OrthoDB" id="3251881at2"/>
<reference evidence="1 2" key="1">
    <citation type="submission" date="2018-06" db="EMBL/GenBank/DDBJ databases">
        <authorList>
            <consortium name="Pathogen Informatics"/>
            <person name="Doyle S."/>
        </authorList>
    </citation>
    <scope>NUCLEOTIDE SEQUENCE [LARGE SCALE GENOMIC DNA]</scope>
    <source>
        <strain evidence="1 2">NCTC13336</strain>
    </source>
</reference>
<proteinExistence type="predicted"/>
<dbReference type="Proteomes" id="UP000254293">
    <property type="component" value="Unassembled WGS sequence"/>
</dbReference>
<evidence type="ECO:0008006" key="3">
    <source>
        <dbReference type="Google" id="ProtNLM"/>
    </source>
</evidence>
<evidence type="ECO:0000313" key="1">
    <source>
        <dbReference type="EMBL" id="STR00305.1"/>
    </source>
</evidence>